<comment type="caution">
    <text evidence="2">The sequence shown here is derived from an EMBL/GenBank/DDBJ whole genome shotgun (WGS) entry which is preliminary data.</text>
</comment>
<keyword evidence="1" id="KW-0732">Signal</keyword>
<dbReference type="EMBL" id="JBAKAR010000002">
    <property type="protein sequence ID" value="MEL0612245.1"/>
    <property type="molecule type" value="Genomic_DNA"/>
</dbReference>
<feature type="signal peptide" evidence="1">
    <location>
        <begin position="1"/>
        <end position="20"/>
    </location>
</feature>
<evidence type="ECO:0000313" key="2">
    <source>
        <dbReference type="EMBL" id="MEL0612245.1"/>
    </source>
</evidence>
<protein>
    <submittedName>
        <fullName evidence="2">Uncharacterized protein</fullName>
    </submittedName>
</protein>
<organism evidence="2 3">
    <name type="scientific">Marinomonas arenicola</name>
    <dbReference type="NCBI Taxonomy" id="569601"/>
    <lineage>
        <taxon>Bacteria</taxon>
        <taxon>Pseudomonadati</taxon>
        <taxon>Pseudomonadota</taxon>
        <taxon>Gammaproteobacteria</taxon>
        <taxon>Oceanospirillales</taxon>
        <taxon>Oceanospirillaceae</taxon>
        <taxon>Marinomonas</taxon>
    </lineage>
</organism>
<gene>
    <name evidence="2" type="ORF">V6242_03740</name>
</gene>
<accession>A0ABU9G1V8</accession>
<dbReference type="RefSeq" id="WP_133002174.1">
    <property type="nucleotide sequence ID" value="NZ_BAAAFB010000002.1"/>
</dbReference>
<evidence type="ECO:0000256" key="1">
    <source>
        <dbReference type="SAM" id="SignalP"/>
    </source>
</evidence>
<sequence length="170" mass="19429">MKKWMVTGSLLIGLSSSVFAAPVDGQWYLQDAGSTQAKLDAAVDSVAKEMNFFVRMIARPILEKEARICHQWQLSTQAKQWQWQCDTEAAETIPLNANRFKTQGDDDREIFSTFHQTANEVDVILESERGKRTNTWKMLDANTLEYTATLESEKLPKPLTWTLTYTHTKP</sequence>
<evidence type="ECO:0000313" key="3">
    <source>
        <dbReference type="Proteomes" id="UP001379949"/>
    </source>
</evidence>
<name>A0ABU9G1V8_9GAMM</name>
<proteinExistence type="predicted"/>
<dbReference type="Proteomes" id="UP001379949">
    <property type="component" value="Unassembled WGS sequence"/>
</dbReference>
<keyword evidence="3" id="KW-1185">Reference proteome</keyword>
<feature type="chain" id="PRO_5046238165" evidence="1">
    <location>
        <begin position="21"/>
        <end position="170"/>
    </location>
</feature>
<reference evidence="2 3" key="1">
    <citation type="submission" date="2024-02" db="EMBL/GenBank/DDBJ databases">
        <title>Bacteria isolated from the canopy kelp, Nereocystis luetkeana.</title>
        <authorList>
            <person name="Pfister C.A."/>
            <person name="Younker I.T."/>
            <person name="Light S.H."/>
        </authorList>
    </citation>
    <scope>NUCLEOTIDE SEQUENCE [LARGE SCALE GENOMIC DNA]</scope>
    <source>
        <strain evidence="2 3">TI.4.07</strain>
    </source>
</reference>